<comment type="subcellular location">
    <subcellularLocation>
        <location evidence="1 12 13">Cytoplasm</location>
    </subcellularLocation>
</comment>
<evidence type="ECO:0000256" key="12">
    <source>
        <dbReference type="HAMAP-Rule" id="MF_00204"/>
    </source>
</evidence>
<dbReference type="GO" id="GO:0009380">
    <property type="term" value="C:excinuclease repair complex"/>
    <property type="evidence" value="ECO:0007669"/>
    <property type="project" value="InterPro"/>
</dbReference>
<dbReference type="InterPro" id="IPR001943">
    <property type="entry name" value="UVR_dom"/>
</dbReference>
<dbReference type="SUPFAM" id="SSF52540">
    <property type="entry name" value="P-loop containing nucleoside triphosphate hydrolases"/>
    <property type="match status" value="2"/>
</dbReference>
<evidence type="ECO:0000313" key="19">
    <source>
        <dbReference type="Proteomes" id="UP000005868"/>
    </source>
</evidence>
<dbReference type="InterPro" id="IPR027417">
    <property type="entry name" value="P-loop_NTPase"/>
</dbReference>
<dbReference type="Pfam" id="PF04851">
    <property type="entry name" value="ResIII"/>
    <property type="match status" value="1"/>
</dbReference>
<keyword evidence="4 12" id="KW-0547">Nucleotide-binding</keyword>
<name>G7V9X6_THELD</name>
<dbReference type="Pfam" id="PF00271">
    <property type="entry name" value="Helicase_C"/>
    <property type="match status" value="1"/>
</dbReference>
<dbReference type="KEGG" id="tli:Tlie_0943"/>
<organism evidence="18 19">
    <name type="scientific">Thermovirga lienii (strain ATCC BAA-1197 / DSM 17291 / Cas60314)</name>
    <dbReference type="NCBI Taxonomy" id="580340"/>
    <lineage>
        <taxon>Bacteria</taxon>
        <taxon>Thermotogati</taxon>
        <taxon>Synergistota</taxon>
        <taxon>Synergistia</taxon>
        <taxon>Synergistales</taxon>
        <taxon>Thermovirgaceae</taxon>
        <taxon>Thermovirga</taxon>
    </lineage>
</organism>
<evidence type="ECO:0000256" key="8">
    <source>
        <dbReference type="ARBA" id="ARBA00022881"/>
    </source>
</evidence>
<reference evidence="18 19" key="2">
    <citation type="journal article" date="2012" name="Stand. Genomic Sci.">
        <title>Genome sequence of the moderately thermophilic, amino-acid-degrading and sulfur-reducing bacterium Thermovirga lienii type strain (Cas60314(T)).</title>
        <authorList>
            <person name="Goker M."/>
            <person name="Saunders E."/>
            <person name="Lapidus A."/>
            <person name="Nolan M."/>
            <person name="Lucas S."/>
            <person name="Hammon N."/>
            <person name="Deshpande S."/>
            <person name="Cheng J.F."/>
            <person name="Han C."/>
            <person name="Tapia R."/>
            <person name="Goodwin L.A."/>
            <person name="Pitluck S."/>
            <person name="Liolios K."/>
            <person name="Mavromatis K."/>
            <person name="Pagani I."/>
            <person name="Ivanova N."/>
            <person name="Mikhailova N."/>
            <person name="Pati A."/>
            <person name="Chen A."/>
            <person name="Palaniappan K."/>
            <person name="Land M."/>
            <person name="Chang Y.J."/>
            <person name="Jeffries C.D."/>
            <person name="Brambilla E.M."/>
            <person name="Rohde M."/>
            <person name="Spring S."/>
            <person name="Detter J.C."/>
            <person name="Woyke T."/>
            <person name="Bristow J."/>
            <person name="Eisen J.A."/>
            <person name="Markowitz V."/>
            <person name="Hugenholtz P."/>
            <person name="Kyrpides N.C."/>
            <person name="Klenk H.P."/>
        </authorList>
    </citation>
    <scope>NUCLEOTIDE SEQUENCE [LARGE SCALE GENOMIC DNA]</scope>
    <source>
        <strain evidence="19">ATCC BAA-1197 / DSM 17291 / Cas60314</strain>
    </source>
</reference>
<evidence type="ECO:0000256" key="10">
    <source>
        <dbReference type="ARBA" id="ARBA00026033"/>
    </source>
</evidence>
<keyword evidence="19" id="KW-1185">Reference proteome</keyword>
<dbReference type="CDD" id="cd17916">
    <property type="entry name" value="DEXHc_UvrB"/>
    <property type="match status" value="1"/>
</dbReference>
<proteinExistence type="inferred from homology"/>
<dbReference type="HOGENOM" id="CLU_009621_2_1_0"/>
<feature type="domain" description="Helicase C-terminal" evidence="17">
    <location>
        <begin position="429"/>
        <end position="595"/>
    </location>
</feature>
<evidence type="ECO:0000256" key="1">
    <source>
        <dbReference type="ARBA" id="ARBA00004496"/>
    </source>
</evidence>
<evidence type="ECO:0000256" key="2">
    <source>
        <dbReference type="ARBA" id="ARBA00008533"/>
    </source>
</evidence>
<evidence type="ECO:0000256" key="9">
    <source>
        <dbReference type="ARBA" id="ARBA00023204"/>
    </source>
</evidence>
<keyword evidence="3 12" id="KW-0963">Cytoplasm</keyword>
<dbReference type="PANTHER" id="PTHR24029:SF0">
    <property type="entry name" value="UVRABC SYSTEM PROTEIN B"/>
    <property type="match status" value="1"/>
</dbReference>
<dbReference type="EMBL" id="CP003096">
    <property type="protein sequence ID" value="AER66676.1"/>
    <property type="molecule type" value="Genomic_DNA"/>
</dbReference>
<dbReference type="Gene3D" id="4.10.860.10">
    <property type="entry name" value="UVR domain"/>
    <property type="match status" value="1"/>
</dbReference>
<dbReference type="GO" id="GO:0003677">
    <property type="term" value="F:DNA binding"/>
    <property type="evidence" value="ECO:0007669"/>
    <property type="project" value="UniProtKB-UniRule"/>
</dbReference>
<evidence type="ECO:0000256" key="4">
    <source>
        <dbReference type="ARBA" id="ARBA00022741"/>
    </source>
</evidence>
<dbReference type="NCBIfam" id="NF003673">
    <property type="entry name" value="PRK05298.1"/>
    <property type="match status" value="1"/>
</dbReference>
<dbReference type="Pfam" id="PF12344">
    <property type="entry name" value="UvrB"/>
    <property type="match status" value="1"/>
</dbReference>
<dbReference type="NCBIfam" id="TIGR00631">
    <property type="entry name" value="uvrb"/>
    <property type="match status" value="1"/>
</dbReference>
<dbReference type="GO" id="GO:0009432">
    <property type="term" value="P:SOS response"/>
    <property type="evidence" value="ECO:0007669"/>
    <property type="project" value="UniProtKB-UniRule"/>
</dbReference>
<dbReference type="InterPro" id="IPR036876">
    <property type="entry name" value="UVR_dom_sf"/>
</dbReference>
<dbReference type="SUPFAM" id="SSF46600">
    <property type="entry name" value="C-terminal UvrC-binding domain of UvrB"/>
    <property type="match status" value="1"/>
</dbReference>
<dbReference type="PANTHER" id="PTHR24029">
    <property type="entry name" value="UVRABC SYSTEM PROTEIN B"/>
    <property type="match status" value="1"/>
</dbReference>
<keyword evidence="6 12" id="KW-0228">DNA excision</keyword>
<sequence>MDERFKLVAPWSPEGDQPIAIAKLVEGYEKGLNKQCLMGVTGSGKTFTMACVIERLQLPVLVLAHNKTLAAQLYSEFKSFFPDNAVHYFVSYYDYYQPEAYVPSNDIYIEKDASINEKIEKLRLATTKALLERNDVIVVSSVSCIYGIGKKKNYEEAVLEIKTGMTLPRREFFKRLDHNFYKRNDYSLEPGTFRVRGNIIDIFPAYSDSAVRVIFEDEDVEEIMEIDPLSGKISGRKNRIRIYPSQHYITSGEAINKALKEIEKELEERLLVLRSEGKLLEAQRLESRTRYDMEMLKEVGYCSGIENYSRYLDGREPGEQPGTLLDFFPKDFLIIIDESHITIPQIRGMYNGDRARKQTLVDYGFRLPSCLDNRPLKWEEFEKYLRKVCFVSATPGDWELKVSDQVVEQVVRPTGVVDPEVEVAPASAQVDDLVGRLKDVIARGERALVTTLTKRSAEDMAEYFQELGLPVKYIHSELDAFERVELLKELRRGDIAVLIGVNLLREGLDLPEVSLVAITDADREGFLRSHRSLIQMIGRAARNTAGKVVLYADRLTDSIRAAVEETERRRRLQMEFNKQRGIEPKSISKKVISILPEELEMAGKLHSPDYREEKKLTKHELERLMWEAVERLDFERAAEIRDIINQRFAGGEELVSRNNSKRRERT</sequence>
<keyword evidence="8 12" id="KW-0267">Excision nuclease</keyword>
<evidence type="ECO:0000256" key="6">
    <source>
        <dbReference type="ARBA" id="ARBA00022769"/>
    </source>
</evidence>
<dbReference type="SMART" id="SM00487">
    <property type="entry name" value="DEXDc"/>
    <property type="match status" value="1"/>
</dbReference>
<evidence type="ECO:0000259" key="17">
    <source>
        <dbReference type="PROSITE" id="PS51194"/>
    </source>
</evidence>
<accession>G7V9X6</accession>
<feature type="coiled-coil region" evidence="14">
    <location>
        <begin position="256"/>
        <end position="283"/>
    </location>
</feature>
<evidence type="ECO:0000256" key="3">
    <source>
        <dbReference type="ARBA" id="ARBA00022490"/>
    </source>
</evidence>
<dbReference type="GO" id="GO:0005737">
    <property type="term" value="C:cytoplasm"/>
    <property type="evidence" value="ECO:0007669"/>
    <property type="project" value="UniProtKB-SubCell"/>
</dbReference>
<dbReference type="STRING" id="580340.Tlie_0943"/>
<dbReference type="InterPro" id="IPR004807">
    <property type="entry name" value="UvrB"/>
</dbReference>
<dbReference type="GO" id="GO:0016887">
    <property type="term" value="F:ATP hydrolysis activity"/>
    <property type="evidence" value="ECO:0007669"/>
    <property type="project" value="InterPro"/>
</dbReference>
<feature type="binding site" evidence="12">
    <location>
        <begin position="39"/>
        <end position="46"/>
    </location>
    <ligand>
        <name>ATP</name>
        <dbReference type="ChEBI" id="CHEBI:30616"/>
    </ligand>
</feature>
<evidence type="ECO:0000256" key="11">
    <source>
        <dbReference type="ARBA" id="ARBA00029504"/>
    </source>
</evidence>
<dbReference type="InterPro" id="IPR006935">
    <property type="entry name" value="Helicase/UvrB_N"/>
</dbReference>
<keyword evidence="7 12" id="KW-0067">ATP-binding</keyword>
<evidence type="ECO:0000256" key="5">
    <source>
        <dbReference type="ARBA" id="ARBA00022763"/>
    </source>
</evidence>
<feature type="domain" description="Helicase ATP-binding" evidence="16">
    <location>
        <begin position="26"/>
        <end position="184"/>
    </location>
</feature>
<dbReference type="Pfam" id="PF17757">
    <property type="entry name" value="UvrB_inter"/>
    <property type="match status" value="1"/>
</dbReference>
<dbReference type="GO" id="GO:0005524">
    <property type="term" value="F:ATP binding"/>
    <property type="evidence" value="ECO:0007669"/>
    <property type="project" value="UniProtKB-UniRule"/>
</dbReference>
<reference evidence="19" key="1">
    <citation type="submission" date="2011-10" db="EMBL/GenBank/DDBJ databases">
        <title>The complete genome of chromosome of Thermovirga lienii DSM 17291.</title>
        <authorList>
            <consortium name="US DOE Joint Genome Institute (JGI-PGF)"/>
            <person name="Lucas S."/>
            <person name="Copeland A."/>
            <person name="Lapidus A."/>
            <person name="Glavina del Rio T."/>
            <person name="Dalin E."/>
            <person name="Tice H."/>
            <person name="Bruce D."/>
            <person name="Goodwin L."/>
            <person name="Pitluck S."/>
            <person name="Peters L."/>
            <person name="Mikhailova N."/>
            <person name="Saunders E."/>
            <person name="Kyrpides N."/>
            <person name="Mavromatis K."/>
            <person name="Ivanova N."/>
            <person name="Last F.I."/>
            <person name="Brettin T."/>
            <person name="Detter J.C."/>
            <person name="Han C."/>
            <person name="Larimer F."/>
            <person name="Land M."/>
            <person name="Hauser L."/>
            <person name="Markowitz V."/>
            <person name="Cheng J.-F."/>
            <person name="Hugenholtz P."/>
            <person name="Woyke T."/>
            <person name="Wu D."/>
            <person name="Spring S."/>
            <person name="Schroeder M."/>
            <person name="Brambilla E.-M."/>
            <person name="Klenk H.-P."/>
            <person name="Eisen J.A."/>
        </authorList>
    </citation>
    <scope>NUCLEOTIDE SEQUENCE [LARGE SCALE GENOMIC DNA]</scope>
    <source>
        <strain evidence="19">ATCC BAA-1197 / DSM 17291 / Cas60314</strain>
    </source>
</reference>
<dbReference type="PROSITE" id="PS51194">
    <property type="entry name" value="HELICASE_CTER"/>
    <property type="match status" value="1"/>
</dbReference>
<feature type="domain" description="UVR" evidence="15">
    <location>
        <begin position="615"/>
        <end position="646"/>
    </location>
</feature>
<evidence type="ECO:0000259" key="16">
    <source>
        <dbReference type="PROSITE" id="PS51192"/>
    </source>
</evidence>
<dbReference type="GO" id="GO:0009381">
    <property type="term" value="F:excinuclease ABC activity"/>
    <property type="evidence" value="ECO:0007669"/>
    <property type="project" value="UniProtKB-UniRule"/>
</dbReference>
<evidence type="ECO:0000256" key="14">
    <source>
        <dbReference type="SAM" id="Coils"/>
    </source>
</evidence>
<comment type="domain">
    <text evidence="12">The beta-hairpin motif is involved in DNA binding.</text>
</comment>
<keyword evidence="5 12" id="KW-0227">DNA damage</keyword>
<comment type="subunit">
    <text evidence="10 12 13">Forms a heterotetramer with UvrA during the search for lesions. Interacts with UvrC in an incision complex.</text>
</comment>
<dbReference type="SMART" id="SM00490">
    <property type="entry name" value="HELICc"/>
    <property type="match status" value="1"/>
</dbReference>
<dbReference type="PROSITE" id="PS50151">
    <property type="entry name" value="UVR"/>
    <property type="match status" value="1"/>
</dbReference>
<dbReference type="HAMAP" id="MF_00204">
    <property type="entry name" value="UvrB"/>
    <property type="match status" value="1"/>
</dbReference>
<evidence type="ECO:0000313" key="18">
    <source>
        <dbReference type="EMBL" id="AER66676.1"/>
    </source>
</evidence>
<dbReference type="InterPro" id="IPR001650">
    <property type="entry name" value="Helicase_C-like"/>
</dbReference>
<keyword evidence="12 13" id="KW-0742">SOS response</keyword>
<gene>
    <name evidence="12" type="primary">uvrB</name>
    <name evidence="18" type="ordered locus">Tlie_0943</name>
</gene>
<comment type="similarity">
    <text evidence="2 12 13">Belongs to the UvrB family.</text>
</comment>
<dbReference type="InterPro" id="IPR024759">
    <property type="entry name" value="UvrB_YAD/RRR_dom"/>
</dbReference>
<dbReference type="eggNOG" id="COG0556">
    <property type="taxonomic scope" value="Bacteria"/>
</dbReference>
<keyword evidence="14" id="KW-0175">Coiled coil</keyword>
<dbReference type="InterPro" id="IPR014001">
    <property type="entry name" value="Helicase_ATP-bd"/>
</dbReference>
<dbReference type="InterPro" id="IPR041471">
    <property type="entry name" value="UvrB_inter"/>
</dbReference>
<dbReference type="GO" id="GO:0006289">
    <property type="term" value="P:nucleotide-excision repair"/>
    <property type="evidence" value="ECO:0007669"/>
    <property type="project" value="UniProtKB-UniRule"/>
</dbReference>
<dbReference type="AlphaFoldDB" id="G7V9X6"/>
<evidence type="ECO:0000259" key="15">
    <source>
        <dbReference type="PROSITE" id="PS50151"/>
    </source>
</evidence>
<dbReference type="PROSITE" id="PS51192">
    <property type="entry name" value="HELICASE_ATP_BIND_1"/>
    <property type="match status" value="1"/>
</dbReference>
<evidence type="ECO:0000256" key="7">
    <source>
        <dbReference type="ARBA" id="ARBA00022840"/>
    </source>
</evidence>
<dbReference type="Pfam" id="PF02151">
    <property type="entry name" value="UVR"/>
    <property type="match status" value="1"/>
</dbReference>
<keyword evidence="9 12" id="KW-0234">DNA repair</keyword>
<dbReference type="Gene3D" id="3.40.50.300">
    <property type="entry name" value="P-loop containing nucleotide triphosphate hydrolases"/>
    <property type="match status" value="3"/>
</dbReference>
<feature type="short sequence motif" description="Beta-hairpin" evidence="12">
    <location>
        <begin position="92"/>
        <end position="115"/>
    </location>
</feature>
<dbReference type="CDD" id="cd18790">
    <property type="entry name" value="SF2_C_UvrB"/>
    <property type="match status" value="1"/>
</dbReference>
<comment type="function">
    <text evidence="12">The UvrABC repair system catalyzes the recognition and processing of DNA lesions. A damage recognition complex composed of 2 UvrA and 2 UvrB subunits scans DNA for abnormalities. Upon binding of the UvrA(2)B(2) complex to a putative damaged site, the DNA wraps around one UvrB monomer. DNA wrap is dependent on ATP binding by UvrB and probably causes local melting of the DNA helix, facilitating insertion of UvrB beta-hairpin between the DNA strands. Then UvrB probes one DNA strand for the presence of a lesion. If a lesion is found the UvrA subunits dissociate and the UvrB-DNA preincision complex is formed. This complex is subsequently bound by UvrC and the second UvrB is released. If no lesion is found, the DNA wraps around the other UvrB subunit that will check the other stand for damage.</text>
</comment>
<dbReference type="OrthoDB" id="9806651at2"/>
<protein>
    <recommendedName>
        <fullName evidence="11 12">UvrABC system protein B</fullName>
        <shortName evidence="12">Protein UvrB</shortName>
    </recommendedName>
    <alternativeName>
        <fullName evidence="12">Excinuclease ABC subunit B</fullName>
    </alternativeName>
</protein>
<evidence type="ECO:0000256" key="13">
    <source>
        <dbReference type="RuleBase" id="RU003587"/>
    </source>
</evidence>
<dbReference type="Proteomes" id="UP000005868">
    <property type="component" value="Chromosome"/>
</dbReference>